<accession>A0A1T4JXY6</accession>
<dbReference type="Proteomes" id="UP000190449">
    <property type="component" value="Unassembled WGS sequence"/>
</dbReference>
<dbReference type="InterPro" id="IPR012902">
    <property type="entry name" value="N_methyl_site"/>
</dbReference>
<reference evidence="3 4" key="1">
    <citation type="submission" date="2017-02" db="EMBL/GenBank/DDBJ databases">
        <authorList>
            <person name="Peterson S.W."/>
        </authorList>
    </citation>
    <scope>NUCLEOTIDE SEQUENCE [LARGE SCALE GENOMIC DNA]</scope>
    <source>
        <strain evidence="3 4">ATCC 43854</strain>
    </source>
</reference>
<feature type="region of interest" description="Disordered" evidence="1">
    <location>
        <begin position="439"/>
        <end position="462"/>
    </location>
</feature>
<feature type="transmembrane region" description="Helical" evidence="2">
    <location>
        <begin position="12"/>
        <end position="30"/>
    </location>
</feature>
<name>A0A1T4JXY6_9BACT</name>
<evidence type="ECO:0008006" key="5">
    <source>
        <dbReference type="Google" id="ProtNLM"/>
    </source>
</evidence>
<dbReference type="EMBL" id="FUWU01000002">
    <property type="protein sequence ID" value="SJZ34984.1"/>
    <property type="molecule type" value="Genomic_DNA"/>
</dbReference>
<dbReference type="RefSeq" id="WP_078775389.1">
    <property type="nucleotide sequence ID" value="NZ_FUWU01000002.1"/>
</dbReference>
<evidence type="ECO:0000313" key="3">
    <source>
        <dbReference type="EMBL" id="SJZ34984.1"/>
    </source>
</evidence>
<proteinExistence type="predicted"/>
<dbReference type="AlphaFoldDB" id="A0A1T4JXY6"/>
<keyword evidence="2" id="KW-0472">Membrane</keyword>
<evidence type="ECO:0000256" key="1">
    <source>
        <dbReference type="SAM" id="MobiDB-lite"/>
    </source>
</evidence>
<keyword evidence="2" id="KW-0812">Transmembrane</keyword>
<evidence type="ECO:0000256" key="2">
    <source>
        <dbReference type="SAM" id="Phobius"/>
    </source>
</evidence>
<keyword evidence="2" id="KW-1133">Transmembrane helix</keyword>
<dbReference type="STRING" id="28122.SAMN02745108_00201"/>
<organism evidence="3 4">
    <name type="scientific">Fibrobacter intestinalis</name>
    <dbReference type="NCBI Taxonomy" id="28122"/>
    <lineage>
        <taxon>Bacteria</taxon>
        <taxon>Pseudomonadati</taxon>
        <taxon>Fibrobacterota</taxon>
        <taxon>Fibrobacteria</taxon>
        <taxon>Fibrobacterales</taxon>
        <taxon>Fibrobacteraceae</taxon>
        <taxon>Fibrobacter</taxon>
    </lineage>
</organism>
<sequence length="462" mass="51182">MNKNGFTLMELVVYMAMIGIVVLVAGQAFSDSTKFRVRTQNMLKASVEAENVAMLFKDDIAQMGAKSSKETTIAGADDEFSESHKDDIYIDVGNADKTKEDSSSFRLVFNPTGENLDSLIFRKIRYTEEGKFAAVEEVRWFLDNQDLKRSCAIVSKAAGEDDEPCASSGAGLSDMEAVAVTMATNVRKFRLLPAIPAIRSDASKISDQTEQMFPMAGLDAFKMVSRYGESYYNFLSATNTASNAVTLSGFSSNYDMSAQTPIEDGKQVNQVFAFQKTDNSGTWATLCALDYNSFSFYKGFEYEIYFEIPYPTNSEDKARLFVPGRDHMAVGFRDMEGNRPAQIDDFLFYPPTTIRSGSVPRRMRFSVKDSVKNVCLAFTFASYSPDAHNGTITIENLKLSQIASSHYEFDEDKIEVKPQDKQNVKAFKLLLTIKRGGKTANDAGETGEISLVIPTPSNGPDD</sequence>
<protein>
    <recommendedName>
        <fullName evidence="5">Prepilin-type N-terminal cleavage/methylation domain-containing protein</fullName>
    </recommendedName>
</protein>
<evidence type="ECO:0000313" key="4">
    <source>
        <dbReference type="Proteomes" id="UP000190449"/>
    </source>
</evidence>
<gene>
    <name evidence="3" type="ORF">SAMN02745108_00201</name>
</gene>
<dbReference type="Pfam" id="PF07963">
    <property type="entry name" value="N_methyl"/>
    <property type="match status" value="1"/>
</dbReference>